<dbReference type="AlphaFoldDB" id="A0AA96S2G8"/>
<evidence type="ECO:0000256" key="1">
    <source>
        <dbReference type="SAM" id="Phobius"/>
    </source>
</evidence>
<organism evidence="3">
    <name type="scientific">Halisarca dujardinii</name>
    <name type="common">Dujardin's slime sponge</name>
    <dbReference type="NCBI Taxonomy" id="2583056"/>
    <lineage>
        <taxon>Eukaryota</taxon>
        <taxon>Metazoa</taxon>
        <taxon>Porifera</taxon>
        <taxon>Demospongiae</taxon>
        <taxon>Verongimorpha</taxon>
        <taxon>Chondrillida</taxon>
        <taxon>Halisarcidae</taxon>
        <taxon>Halisarca</taxon>
    </lineage>
</organism>
<feature type="signal peptide" evidence="2">
    <location>
        <begin position="1"/>
        <end position="25"/>
    </location>
</feature>
<keyword evidence="1" id="KW-0472">Membrane</keyword>
<evidence type="ECO:0000313" key="3">
    <source>
        <dbReference type="EMBL" id="WNS50073.1"/>
    </source>
</evidence>
<proteinExistence type="evidence at transcript level"/>
<protein>
    <submittedName>
        <fullName evidence="3">Uncharacterized protein 13</fullName>
    </submittedName>
</protein>
<name>A0AA96S2G8_HALDU</name>
<feature type="transmembrane region" description="Helical" evidence="1">
    <location>
        <begin position="89"/>
        <end position="117"/>
    </location>
</feature>
<dbReference type="EMBL" id="OR460150">
    <property type="protein sequence ID" value="WNS50073.1"/>
    <property type="molecule type" value="mRNA"/>
</dbReference>
<sequence length="165" mass="17932">MQAQKLKRFLLLALLVPEVLRSCDAVSLAGSASQSSAYAAEEARAENEPLPLIDIQPVPEPTGNTEVISFRNVQPWVPKPTSTGSTEAAGFPLVVVVLGVGCVALVVELVTLCACVLRRARKAWRKRREEQEDILNILFDVQMSGMKAMVNPVVLWSNGKENSSC</sequence>
<keyword evidence="1" id="KW-0812">Transmembrane</keyword>
<keyword evidence="2" id="KW-0732">Signal</keyword>
<keyword evidence="1" id="KW-1133">Transmembrane helix</keyword>
<evidence type="ECO:0000256" key="2">
    <source>
        <dbReference type="SAM" id="SignalP"/>
    </source>
</evidence>
<accession>A0AA96S2G8</accession>
<reference evidence="3" key="1">
    <citation type="submission" date="2023-08" db="EMBL/GenBank/DDBJ databases">
        <authorList>
            <person name="Adameyko K."/>
            <person name="Kravchuk O."/>
            <person name="Lyupina Y."/>
        </authorList>
    </citation>
    <scope>NUCLEOTIDE SEQUENCE</scope>
</reference>
<feature type="chain" id="PRO_5041655478" evidence="2">
    <location>
        <begin position="26"/>
        <end position="165"/>
    </location>
</feature>